<dbReference type="Pfam" id="PF00044">
    <property type="entry name" value="Gp_dh_N"/>
    <property type="match status" value="1"/>
</dbReference>
<dbReference type="PRINTS" id="PR00078">
    <property type="entry name" value="G3PDHDRGNASE"/>
</dbReference>
<name>A0ABS2NN40_9FIRM</name>
<dbReference type="EMBL" id="JAFBEE010000004">
    <property type="protein sequence ID" value="MBM7614362.1"/>
    <property type="molecule type" value="Genomic_DNA"/>
</dbReference>
<dbReference type="EC" id="1.2.1.-" evidence="4"/>
<dbReference type="NCBIfam" id="TIGR01534">
    <property type="entry name" value="GAPDH-I"/>
    <property type="match status" value="1"/>
</dbReference>
<evidence type="ECO:0000313" key="6">
    <source>
        <dbReference type="EMBL" id="MBM7614362.1"/>
    </source>
</evidence>
<evidence type="ECO:0000256" key="1">
    <source>
        <dbReference type="ARBA" id="ARBA00007406"/>
    </source>
</evidence>
<dbReference type="CDD" id="cd18126">
    <property type="entry name" value="GAPDH_I_C"/>
    <property type="match status" value="1"/>
</dbReference>
<evidence type="ECO:0000256" key="2">
    <source>
        <dbReference type="ARBA" id="ARBA00023002"/>
    </source>
</evidence>
<evidence type="ECO:0000256" key="3">
    <source>
        <dbReference type="RuleBase" id="RU000397"/>
    </source>
</evidence>
<proteinExistence type="inferred from homology"/>
<gene>
    <name evidence="6" type="ORF">JOC73_000873</name>
</gene>
<sequence>MTVKVAINGFGRIGRNAFKVALEEQRDWEIVAINDLTDPATLGHLLRYDSLYGKFQGEIKALDDALVVNGKTIKIYAEKDPEKLPWKEIGVDVVIEATGVFRSKDKAMKHINAGAKKVVITAPAKNEDITIVMGVNEKDYDPVNHHIISNASCTTNCLAPFAKVIDENFGIKKGLMTTIHAYTNDQRILDLPHSDLRRARAAAQSIIPTTTGAAEAVALVLPQLKGKLSGMAMRVPTPTVSVVDFVAEVGKNTSAEEVNAALEAAAKGELKGVMNFSDEPLVSADYRQDPHSSIVDALSTTVIGENLVKVIAWYDNEWGYSVRVVDIVSYIVKQGL</sequence>
<dbReference type="SUPFAM" id="SSF51735">
    <property type="entry name" value="NAD(P)-binding Rossmann-fold domains"/>
    <property type="match status" value="1"/>
</dbReference>
<protein>
    <recommendedName>
        <fullName evidence="4">Glyceraldehyde-3-phosphate dehydrogenase</fullName>
        <ecNumber evidence="4">1.2.1.-</ecNumber>
    </recommendedName>
</protein>
<dbReference type="SUPFAM" id="SSF55347">
    <property type="entry name" value="Glyceraldehyde-3-phosphate dehydrogenase-like, C-terminal domain"/>
    <property type="match status" value="1"/>
</dbReference>
<evidence type="ECO:0000313" key="7">
    <source>
        <dbReference type="Proteomes" id="UP001314796"/>
    </source>
</evidence>
<dbReference type="Gene3D" id="3.40.50.720">
    <property type="entry name" value="NAD(P)-binding Rossmann-like Domain"/>
    <property type="match status" value="1"/>
</dbReference>
<dbReference type="InterPro" id="IPR020831">
    <property type="entry name" value="GlycerAld/Erythrose_P_DH"/>
</dbReference>
<dbReference type="GO" id="GO:0004365">
    <property type="term" value="F:glyceraldehyde-3-phosphate dehydrogenase (NAD+) (phosphorylating) activity"/>
    <property type="evidence" value="ECO:0007669"/>
    <property type="project" value="UniProtKB-EC"/>
</dbReference>
<dbReference type="InterPro" id="IPR036291">
    <property type="entry name" value="NAD(P)-bd_dom_sf"/>
</dbReference>
<evidence type="ECO:0000259" key="5">
    <source>
        <dbReference type="SMART" id="SM00846"/>
    </source>
</evidence>
<dbReference type="PANTHER" id="PTHR43148">
    <property type="entry name" value="GLYCERALDEHYDE-3-PHOSPHATE DEHYDROGENASE 2"/>
    <property type="match status" value="1"/>
</dbReference>
<dbReference type="RefSeq" id="WP_204400636.1">
    <property type="nucleotide sequence ID" value="NZ_JAFBEE010000004.1"/>
</dbReference>
<dbReference type="InterPro" id="IPR020828">
    <property type="entry name" value="GlycerAld_3-P_DH_NAD(P)-bd"/>
</dbReference>
<feature type="domain" description="Glyceraldehyde 3-phosphate dehydrogenase NAD(P) binding" evidence="5">
    <location>
        <begin position="3"/>
        <end position="153"/>
    </location>
</feature>
<accession>A0ABS2NN40</accession>
<dbReference type="InterPro" id="IPR006424">
    <property type="entry name" value="Glyceraldehyde-3-P_DH_1"/>
</dbReference>
<evidence type="ECO:0000256" key="4">
    <source>
        <dbReference type="RuleBase" id="RU361160"/>
    </source>
</evidence>
<dbReference type="InterPro" id="IPR020830">
    <property type="entry name" value="GlycerAld_3-P_DH_AS"/>
</dbReference>
<dbReference type="PROSITE" id="PS00071">
    <property type="entry name" value="GAPDH"/>
    <property type="match status" value="1"/>
</dbReference>
<organism evidence="6 7">
    <name type="scientific">Alkaliphilus hydrothermalis</name>
    <dbReference type="NCBI Taxonomy" id="1482730"/>
    <lineage>
        <taxon>Bacteria</taxon>
        <taxon>Bacillati</taxon>
        <taxon>Bacillota</taxon>
        <taxon>Clostridia</taxon>
        <taxon>Peptostreptococcales</taxon>
        <taxon>Natronincolaceae</taxon>
        <taxon>Alkaliphilus</taxon>
    </lineage>
</organism>
<dbReference type="InterPro" id="IPR020829">
    <property type="entry name" value="GlycerAld_3-P_DH_cat"/>
</dbReference>
<dbReference type="Pfam" id="PF02800">
    <property type="entry name" value="Gp_dh_C"/>
    <property type="match status" value="1"/>
</dbReference>
<keyword evidence="7" id="KW-1185">Reference proteome</keyword>
<comment type="similarity">
    <text evidence="1 3">Belongs to the glyceraldehyde-3-phosphate dehydrogenase family.</text>
</comment>
<dbReference type="Proteomes" id="UP001314796">
    <property type="component" value="Unassembled WGS sequence"/>
</dbReference>
<keyword evidence="2 4" id="KW-0560">Oxidoreductase</keyword>
<dbReference type="SMART" id="SM00846">
    <property type="entry name" value="Gp_dh_N"/>
    <property type="match status" value="1"/>
</dbReference>
<dbReference type="Gene3D" id="3.30.360.10">
    <property type="entry name" value="Dihydrodipicolinate Reductase, domain 2"/>
    <property type="match status" value="1"/>
</dbReference>
<reference evidence="6 7" key="1">
    <citation type="submission" date="2021-01" db="EMBL/GenBank/DDBJ databases">
        <title>Genomic Encyclopedia of Type Strains, Phase IV (KMG-IV): sequencing the most valuable type-strain genomes for metagenomic binning, comparative biology and taxonomic classification.</title>
        <authorList>
            <person name="Goeker M."/>
        </authorList>
    </citation>
    <scope>NUCLEOTIDE SEQUENCE [LARGE SCALE GENOMIC DNA]</scope>
    <source>
        <strain evidence="6 7">DSM 25890</strain>
    </source>
</reference>
<dbReference type="CDD" id="cd05214">
    <property type="entry name" value="GAPDH_I_N"/>
    <property type="match status" value="1"/>
</dbReference>
<dbReference type="PIRSF" id="PIRSF000149">
    <property type="entry name" value="GAP_DH"/>
    <property type="match status" value="1"/>
</dbReference>
<comment type="caution">
    <text evidence="6">The sequence shown here is derived from an EMBL/GenBank/DDBJ whole genome shotgun (WGS) entry which is preliminary data.</text>
</comment>